<reference evidence="6" key="1">
    <citation type="submission" date="2020-06" db="EMBL/GenBank/DDBJ databases">
        <title>Draft genome of Bugula neritina, a colonial animal packing powerful symbionts and potential medicines.</title>
        <authorList>
            <person name="Rayko M."/>
        </authorList>
    </citation>
    <scope>NUCLEOTIDE SEQUENCE [LARGE SCALE GENOMIC DNA]</scope>
    <source>
        <strain evidence="6">Kwan_BN1</strain>
    </source>
</reference>
<organism evidence="6 7">
    <name type="scientific">Bugula neritina</name>
    <name type="common">Brown bryozoan</name>
    <name type="synonym">Sertularia neritina</name>
    <dbReference type="NCBI Taxonomy" id="10212"/>
    <lineage>
        <taxon>Eukaryota</taxon>
        <taxon>Metazoa</taxon>
        <taxon>Spiralia</taxon>
        <taxon>Lophotrochozoa</taxon>
        <taxon>Bryozoa</taxon>
        <taxon>Gymnolaemata</taxon>
        <taxon>Cheilostomatida</taxon>
        <taxon>Flustrina</taxon>
        <taxon>Buguloidea</taxon>
        <taxon>Bugulidae</taxon>
        <taxon>Bugula</taxon>
    </lineage>
</organism>
<protein>
    <submittedName>
        <fullName evidence="6">Uncharacterized protein</fullName>
    </submittedName>
</protein>
<feature type="compositionally biased region" description="Polar residues" evidence="3">
    <location>
        <begin position="45"/>
        <end position="58"/>
    </location>
</feature>
<feature type="domain" description="NWD1/2-like winged helix-turn-helix" evidence="5">
    <location>
        <begin position="800"/>
        <end position="921"/>
    </location>
</feature>
<dbReference type="Pfam" id="PF13271">
    <property type="entry name" value="DUF4062"/>
    <property type="match status" value="1"/>
</dbReference>
<evidence type="ECO:0000256" key="3">
    <source>
        <dbReference type="SAM" id="MobiDB-lite"/>
    </source>
</evidence>
<dbReference type="InterPro" id="IPR057588">
    <property type="entry name" value="NWD1/2-like_WH"/>
</dbReference>
<evidence type="ECO:0000313" key="7">
    <source>
        <dbReference type="Proteomes" id="UP000593567"/>
    </source>
</evidence>
<comment type="caution">
    <text evidence="6">The sequence shown here is derived from an EMBL/GenBank/DDBJ whole genome shotgun (WGS) entry which is preliminary data.</text>
</comment>
<keyword evidence="2" id="KW-0677">Repeat</keyword>
<name>A0A7J7KHY9_BUGNE</name>
<keyword evidence="7" id="KW-1185">Reference proteome</keyword>
<dbReference type="InterPro" id="IPR027417">
    <property type="entry name" value="P-loop_NTPase"/>
</dbReference>
<dbReference type="OrthoDB" id="2325716at2759"/>
<dbReference type="Pfam" id="PF25469">
    <property type="entry name" value="WHD_NWD1"/>
    <property type="match status" value="1"/>
</dbReference>
<dbReference type="Proteomes" id="UP000593567">
    <property type="component" value="Unassembled WGS sequence"/>
</dbReference>
<gene>
    <name evidence="6" type="ORF">EB796_003834</name>
</gene>
<evidence type="ECO:0000256" key="1">
    <source>
        <dbReference type="ARBA" id="ARBA00022574"/>
    </source>
</evidence>
<dbReference type="SUPFAM" id="SSF52540">
    <property type="entry name" value="P-loop containing nucleoside triphosphate hydrolases"/>
    <property type="match status" value="1"/>
</dbReference>
<accession>A0A7J7KHY9</accession>
<sequence length="944" mass="105271">MPNFGIDIPMNLNMKPALSHPGAPARPGNPDKKGRKHVSGVGTGPKNSPPQGTSNSPTRVAPLALNTPPAFGKKSKAGIPPPPSHGTRNKASFSGVKLNSLPGTQSPSLLKPKPLPKITKNTSQKKTENNKQLTEVELVLFGYISDDLPALPGRLVRVFLSSTFSDMKAERNKIWSSVYPAVRSHSLSRGLEFSFVDMRWGVLDYATDHHRTEEIVLNEVSRTIKISAATSFVSIIGHRYGSVVNENKLTCKKFEILIAAAEKHNLPHKDLLTQWYKPDLNNIPPVHVLQPISMMLPDYLSTDSDKKATATDEWNTISDKLWKVKYAATKLAVEGGDLPESELEQMEKSVTTTEIEAGITTNPLAPSTTFGIYRKFDGIEADVEDPSTSRFIDVIVEDGKTVVNKANLEKIEKFVAQPISKVIKSDARKMYSVPWNSGGIPTDVSKQSPTDKEFLDTLSSDLITFLTNQIEAHLASLENEPTEYRLTSDFPFQQPTSVEEKKHVCTPECLMKCALANKLALIEDYKSMETNTIMLPVADYKEVLHQLRLAEIKTRGFSGRKQQLQEVKKYLGHTNYGAPLMVHGASGGGKTPFAGQVAKLVHTDNWLGPRAVVVLRFLGSTVACEQVQTMLRGVLRQISCVYQVPIRLQSRESVKQLGAKLLSLLNTTSVMCLRKNMPLVIILDGLEHLNKSANSHNLTWIPQKLPPLTYLITTFNAETPNLLSTAQGRFERFLELPPLTLDDMMDFLDVTLKVNNRTLTPQQRDCVEKNLKLYPYPVYAQLLSQLALETPSTMDISSKLSSNTEDTVSAFLNVLEQRYGEKFVSYALSYITCGHMGISEIELEDVLSCSDEVLVEVYVYHGPPIPGTIRLPSHLWPMLRAELDQYLVEKVTNDYTLLTWYHKPIEKAISQRYLSDPEKVKMYHKNLSQVCYLLVDDFIKGPSI</sequence>
<evidence type="ECO:0000313" key="6">
    <source>
        <dbReference type="EMBL" id="KAF6037847.1"/>
    </source>
</evidence>
<proteinExistence type="predicted"/>
<dbReference type="Gene3D" id="3.40.50.300">
    <property type="entry name" value="P-loop containing nucleotide triphosphate hydrolases"/>
    <property type="match status" value="1"/>
</dbReference>
<dbReference type="PANTHER" id="PTHR19871:SF14">
    <property type="entry name" value="DUF4062 DOMAIN-CONTAINING PROTEIN"/>
    <property type="match status" value="1"/>
</dbReference>
<keyword evidence="1" id="KW-0853">WD repeat</keyword>
<dbReference type="EMBL" id="VXIV02000505">
    <property type="protein sequence ID" value="KAF6037847.1"/>
    <property type="molecule type" value="Genomic_DNA"/>
</dbReference>
<evidence type="ECO:0000259" key="4">
    <source>
        <dbReference type="Pfam" id="PF13271"/>
    </source>
</evidence>
<dbReference type="InterPro" id="IPR025139">
    <property type="entry name" value="DUF4062"/>
</dbReference>
<feature type="region of interest" description="Disordered" evidence="3">
    <location>
        <begin position="1"/>
        <end position="129"/>
    </location>
</feature>
<feature type="domain" description="DUF4062" evidence="4">
    <location>
        <begin position="157"/>
        <end position="249"/>
    </location>
</feature>
<dbReference type="PANTHER" id="PTHR19871">
    <property type="entry name" value="BETA TRANSDUCIN-RELATED PROTEIN"/>
    <property type="match status" value="1"/>
</dbReference>
<dbReference type="AlphaFoldDB" id="A0A7J7KHY9"/>
<dbReference type="InterPro" id="IPR052752">
    <property type="entry name" value="NACHT-WD_repeat"/>
</dbReference>
<evidence type="ECO:0000259" key="5">
    <source>
        <dbReference type="Pfam" id="PF25469"/>
    </source>
</evidence>
<evidence type="ECO:0000256" key="2">
    <source>
        <dbReference type="ARBA" id="ARBA00022737"/>
    </source>
</evidence>